<dbReference type="AlphaFoldDB" id="A0A1I8F9I0"/>
<feature type="domain" description="FAS1" evidence="2">
    <location>
        <begin position="124"/>
        <end position="205"/>
    </location>
</feature>
<evidence type="ECO:0000313" key="3">
    <source>
        <dbReference type="Proteomes" id="UP000095280"/>
    </source>
</evidence>
<sequence length="488" mass="54042">MRLADEHHGKLQRHPLLPGVRPSNTALDDAYKADSQEGLPERLASQGTPVGEDIGFGQVIILRPQEGTLYWAAKQTGSTWSYRVNNAAVVQQGGRCRVFHVLDQVLLPIGSTQDTANFFSSGPSSSIANQLGIQKSLAIFNDWMQRDTTYSYVYSALRGDSPFKVRTIFLPSDAAWDRIPSSEMQKLSSSAEEFRKVLVAHFAPDIAVFTTWMNLSSSIKFSTGAVQIARYSDSRMYLNSAARPSCRLARVCRPVSWTNPSTTRSATPSSTWWTGCSPSPTKTCSRWRRPMRPGSTGPARGAQLPEPAEQQWHPADAVCTRRCDQPGPASSKQALEQLLMLHFVPGIYYVEGRLPGPGFVPSGADNVRPAGQERNFPQGDTAFRASRCRRVKDFINSHEDLSSVRHNAAMAAFSGYKNSKEVSIGAVILRRQQLRNPVVEDHRLVRHGQHQPGAGEYECTNGMVYPSSQVLFRDNDDQQEQDQQTKAG</sequence>
<organism evidence="3 4">
    <name type="scientific">Macrostomum lignano</name>
    <dbReference type="NCBI Taxonomy" id="282301"/>
    <lineage>
        <taxon>Eukaryota</taxon>
        <taxon>Metazoa</taxon>
        <taxon>Spiralia</taxon>
        <taxon>Lophotrochozoa</taxon>
        <taxon>Platyhelminthes</taxon>
        <taxon>Rhabditophora</taxon>
        <taxon>Macrostomorpha</taxon>
        <taxon>Macrostomida</taxon>
        <taxon>Macrostomidae</taxon>
        <taxon>Macrostomum</taxon>
    </lineage>
</organism>
<dbReference type="InterPro" id="IPR036378">
    <property type="entry name" value="FAS1_dom_sf"/>
</dbReference>
<dbReference type="WBParaSite" id="maker-unitig_25762-snap-gene-0.3-mRNA-1">
    <property type="protein sequence ID" value="maker-unitig_25762-snap-gene-0.3-mRNA-1"/>
    <property type="gene ID" value="maker-unitig_25762-snap-gene-0.3"/>
</dbReference>
<name>A0A1I8F9I0_9PLAT</name>
<evidence type="ECO:0000256" key="1">
    <source>
        <dbReference type="SAM" id="MobiDB-lite"/>
    </source>
</evidence>
<keyword evidence="3" id="KW-1185">Reference proteome</keyword>
<dbReference type="PROSITE" id="PS50213">
    <property type="entry name" value="FAS1"/>
    <property type="match status" value="1"/>
</dbReference>
<evidence type="ECO:0000313" key="4">
    <source>
        <dbReference type="WBParaSite" id="maker-unitig_25762-snap-gene-0.3-mRNA-1"/>
    </source>
</evidence>
<feature type="region of interest" description="Disordered" evidence="1">
    <location>
        <begin position="1"/>
        <end position="26"/>
    </location>
</feature>
<reference evidence="4" key="1">
    <citation type="submission" date="2016-11" db="UniProtKB">
        <authorList>
            <consortium name="WormBaseParasite"/>
        </authorList>
    </citation>
    <scope>IDENTIFICATION</scope>
</reference>
<dbReference type="SUPFAM" id="SSF82153">
    <property type="entry name" value="FAS1 domain"/>
    <property type="match status" value="1"/>
</dbReference>
<dbReference type="Gene3D" id="2.30.180.10">
    <property type="entry name" value="FAS1 domain"/>
    <property type="match status" value="1"/>
</dbReference>
<proteinExistence type="predicted"/>
<dbReference type="InterPro" id="IPR000782">
    <property type="entry name" value="FAS1_domain"/>
</dbReference>
<dbReference type="Pfam" id="PF02469">
    <property type="entry name" value="Fasciclin"/>
    <property type="match status" value="1"/>
</dbReference>
<protein>
    <submittedName>
        <fullName evidence="4">FAS1 domain-containing protein</fullName>
    </submittedName>
</protein>
<dbReference type="Proteomes" id="UP000095280">
    <property type="component" value="Unplaced"/>
</dbReference>
<feature type="region of interest" description="Disordered" evidence="1">
    <location>
        <begin position="283"/>
        <end position="310"/>
    </location>
</feature>
<evidence type="ECO:0000259" key="2">
    <source>
        <dbReference type="PROSITE" id="PS50213"/>
    </source>
</evidence>
<accession>A0A1I8F9I0</accession>